<name>A0AAJ1IJZ5_9SPIO</name>
<dbReference type="Pfam" id="PF13338">
    <property type="entry name" value="AbiEi_4"/>
    <property type="match status" value="1"/>
</dbReference>
<proteinExistence type="predicted"/>
<evidence type="ECO:0000313" key="3">
    <source>
        <dbReference type="Proteomes" id="UP001221217"/>
    </source>
</evidence>
<accession>A0AAJ1IJZ5</accession>
<evidence type="ECO:0000313" key="2">
    <source>
        <dbReference type="EMBL" id="MDC7228510.1"/>
    </source>
</evidence>
<sequence>MKQNTREKILEIFRQQSGYVRTRDIKEQGIHHSHLKELQGDGTIIKVKHGLFSLTENSQYSSLIESQLSIPDGIICMGSALSFYDLTTWDPPDIHIAIPKSRKVKTPDYPPVKLFYFSGEFYKTGITTEKLDSGETIQIYDREKTICDVIRFRNKIGIDIMKEALGEYIKSKEKNLNKLNSYAKNLKISSVLRQYLEVLI</sequence>
<comment type="caution">
    <text evidence="2">The sequence shown here is derived from an EMBL/GenBank/DDBJ whole genome shotgun (WGS) entry which is preliminary data.</text>
</comment>
<gene>
    <name evidence="2" type="ORF">PQJ61_17245</name>
</gene>
<dbReference type="EMBL" id="JAQQAL010000049">
    <property type="protein sequence ID" value="MDC7228510.1"/>
    <property type="molecule type" value="Genomic_DNA"/>
</dbReference>
<evidence type="ECO:0000259" key="1">
    <source>
        <dbReference type="Pfam" id="PF13338"/>
    </source>
</evidence>
<protein>
    <submittedName>
        <fullName evidence="2">Type IV toxin-antitoxin system AbiEi family antitoxin domain-containing protein</fullName>
    </submittedName>
</protein>
<organism evidence="2 3">
    <name type="scientific">Candidatus Thalassospirochaeta sargassi</name>
    <dbReference type="NCBI Taxonomy" id="3119039"/>
    <lineage>
        <taxon>Bacteria</taxon>
        <taxon>Pseudomonadati</taxon>
        <taxon>Spirochaetota</taxon>
        <taxon>Spirochaetia</taxon>
        <taxon>Spirochaetales</taxon>
        <taxon>Spirochaetaceae</taxon>
        <taxon>Candidatus Thalassospirochaeta</taxon>
    </lineage>
</organism>
<dbReference type="InterPro" id="IPR025159">
    <property type="entry name" value="AbiEi_N"/>
</dbReference>
<reference evidence="2 3" key="1">
    <citation type="submission" date="2022-12" db="EMBL/GenBank/DDBJ databases">
        <title>Metagenome assembled genome from gulf of manar.</title>
        <authorList>
            <person name="Kohli P."/>
            <person name="Pk S."/>
            <person name="Venkata Ramana C."/>
            <person name="Sasikala C."/>
        </authorList>
    </citation>
    <scope>NUCLEOTIDE SEQUENCE [LARGE SCALE GENOMIC DNA]</scope>
    <source>
        <strain evidence="2">JB008</strain>
    </source>
</reference>
<dbReference type="AlphaFoldDB" id="A0AAJ1IJZ5"/>
<dbReference type="Proteomes" id="UP001221217">
    <property type="component" value="Unassembled WGS sequence"/>
</dbReference>
<feature type="domain" description="AbiEi antitoxin N-terminal" evidence="1">
    <location>
        <begin position="7"/>
        <end position="54"/>
    </location>
</feature>